<sequence>VWLQLEWNTSGRTTEFFYNPDSRRTEWTRPAAPDRVSELDLLSEGLDVFNEKIKGLNELLRKKEQQEQLQREQEVERARQEVEQAAESGARTPRRQRRAFWTPSQSQPTSPGGSFVRSSFADPGAAAAGSATETFAATTAAAEATFHPEPVEASASSLSRTRQTPPGHLPWTTFRQGSLALIAVWIFATIWCFMQIYLHIVIPIRPPITPPEFLLRAFFGTREPDPPKAAFRGSWPHSFFVPKGLACHPALGEGIALVAEAHAVYELRLPRGDGLETEEATLRPALEGCLEEAPHFVAAGIRGITVECAGEVDVACTVASILGCFLERKVMQCFLERKVTQLSGAPEDEVVLALGVIISQNSRSQMQSRRPTQQQNNKHLIPNCDLAELLVIAALQDGEGIPELTCYLLNQPHVYATALQLESVLRYDPQVYCFSEILTAVISEPPGSDLSKLHLLPLAEETLRAFRSQVRKAQTLGPQGNPWNRRFQTAQSERDASSPFQQFASAYHDLLRYVVLDDLGTDCLAFQAKPTFRCHLPYCGAPGRAHRDEDYHHPICEVNYWVPVTQVFGSNSLYAETSRGAADFHAFELLPGEMIRFYGNQVWHYTLPNETESTRVSFDFRVLRVEEWCPSAFASFQLGGYYSVMTREGLLKPGSPELQRLRELYSPHIPENQKGSTSTREAHQPASLLEHRSSLNYYALNTFAARHVL</sequence>
<keyword evidence="2" id="KW-0812">Transmembrane</keyword>
<accession>A0A813GY90</accession>
<evidence type="ECO:0000256" key="2">
    <source>
        <dbReference type="SAM" id="Phobius"/>
    </source>
</evidence>
<evidence type="ECO:0000259" key="3">
    <source>
        <dbReference type="PROSITE" id="PS50020"/>
    </source>
</evidence>
<feature type="compositionally biased region" description="Low complexity" evidence="1">
    <location>
        <begin position="102"/>
        <end position="114"/>
    </location>
</feature>
<feature type="domain" description="WW" evidence="3">
    <location>
        <begin position="1"/>
        <end position="32"/>
    </location>
</feature>
<protein>
    <recommendedName>
        <fullName evidence="3">WW domain-containing protein</fullName>
    </recommendedName>
</protein>
<evidence type="ECO:0000256" key="1">
    <source>
        <dbReference type="SAM" id="MobiDB-lite"/>
    </source>
</evidence>
<feature type="non-terminal residue" evidence="4">
    <location>
        <position position="1"/>
    </location>
</feature>
<feature type="region of interest" description="Disordered" evidence="1">
    <location>
        <begin position="71"/>
        <end position="121"/>
    </location>
</feature>
<feature type="region of interest" description="Disordered" evidence="1">
    <location>
        <begin position="149"/>
        <end position="169"/>
    </location>
</feature>
<keyword evidence="5" id="KW-1185">Reference proteome</keyword>
<evidence type="ECO:0000313" key="4">
    <source>
        <dbReference type="EMBL" id="CAE8630266.1"/>
    </source>
</evidence>
<proteinExistence type="predicted"/>
<dbReference type="InterPro" id="IPR001202">
    <property type="entry name" value="WW_dom"/>
</dbReference>
<dbReference type="EMBL" id="CAJNNV010029835">
    <property type="protein sequence ID" value="CAE8630266.1"/>
    <property type="molecule type" value="Genomic_DNA"/>
</dbReference>
<evidence type="ECO:0000313" key="5">
    <source>
        <dbReference type="Proteomes" id="UP000654075"/>
    </source>
</evidence>
<keyword evidence="2" id="KW-0472">Membrane</keyword>
<reference evidence="4" key="1">
    <citation type="submission" date="2021-02" db="EMBL/GenBank/DDBJ databases">
        <authorList>
            <person name="Dougan E. K."/>
            <person name="Rhodes N."/>
            <person name="Thang M."/>
            <person name="Chan C."/>
        </authorList>
    </citation>
    <scope>NUCLEOTIDE SEQUENCE</scope>
</reference>
<organism evidence="4 5">
    <name type="scientific">Polarella glacialis</name>
    <name type="common">Dinoflagellate</name>
    <dbReference type="NCBI Taxonomy" id="89957"/>
    <lineage>
        <taxon>Eukaryota</taxon>
        <taxon>Sar</taxon>
        <taxon>Alveolata</taxon>
        <taxon>Dinophyceae</taxon>
        <taxon>Suessiales</taxon>
        <taxon>Suessiaceae</taxon>
        <taxon>Polarella</taxon>
    </lineage>
</organism>
<dbReference type="Proteomes" id="UP000654075">
    <property type="component" value="Unassembled WGS sequence"/>
</dbReference>
<dbReference type="PROSITE" id="PS50020">
    <property type="entry name" value="WW_DOMAIN_2"/>
    <property type="match status" value="1"/>
</dbReference>
<dbReference type="Gene3D" id="2.60.120.620">
    <property type="entry name" value="q2cbj1_9rhob like domain"/>
    <property type="match status" value="1"/>
</dbReference>
<name>A0A813GY90_POLGL</name>
<dbReference type="AlphaFoldDB" id="A0A813GY90"/>
<comment type="caution">
    <text evidence="4">The sequence shown here is derived from an EMBL/GenBank/DDBJ whole genome shotgun (WGS) entry which is preliminary data.</text>
</comment>
<keyword evidence="2" id="KW-1133">Transmembrane helix</keyword>
<gene>
    <name evidence="4" type="ORF">PGLA1383_LOCUS46655</name>
</gene>
<feature type="compositionally biased region" description="Polar residues" evidence="1">
    <location>
        <begin position="154"/>
        <end position="164"/>
    </location>
</feature>
<feature type="compositionally biased region" description="Basic and acidic residues" evidence="1">
    <location>
        <begin position="71"/>
        <end position="82"/>
    </location>
</feature>
<feature type="transmembrane region" description="Helical" evidence="2">
    <location>
        <begin position="179"/>
        <end position="198"/>
    </location>
</feature>